<protein>
    <submittedName>
        <fullName evidence="8">YihY/virulence factor BrkB family protein</fullName>
    </submittedName>
</protein>
<feature type="transmembrane region" description="Helical" evidence="7">
    <location>
        <begin position="269"/>
        <end position="293"/>
    </location>
</feature>
<comment type="subcellular location">
    <subcellularLocation>
        <location evidence="1">Cell membrane</location>
        <topology evidence="1">Multi-pass membrane protein</topology>
    </subcellularLocation>
</comment>
<evidence type="ECO:0000256" key="4">
    <source>
        <dbReference type="ARBA" id="ARBA00022989"/>
    </source>
</evidence>
<feature type="compositionally biased region" description="Basic residues" evidence="6">
    <location>
        <begin position="392"/>
        <end position="401"/>
    </location>
</feature>
<keyword evidence="4 7" id="KW-1133">Transmembrane helix</keyword>
<feature type="region of interest" description="Disordered" evidence="6">
    <location>
        <begin position="348"/>
        <end position="401"/>
    </location>
</feature>
<dbReference type="PANTHER" id="PTHR30213:SF0">
    <property type="entry name" value="UPF0761 MEMBRANE PROTEIN YIHY"/>
    <property type="match status" value="1"/>
</dbReference>
<evidence type="ECO:0000256" key="5">
    <source>
        <dbReference type="ARBA" id="ARBA00023136"/>
    </source>
</evidence>
<evidence type="ECO:0000313" key="8">
    <source>
        <dbReference type="EMBL" id="BFO17751.1"/>
    </source>
</evidence>
<feature type="compositionally biased region" description="Basic residues" evidence="6">
    <location>
        <begin position="348"/>
        <end position="359"/>
    </location>
</feature>
<reference evidence="8" key="2">
    <citation type="submission" date="2024-07" db="EMBL/GenBank/DDBJ databases">
        <title>Streptomyces haneummycinica sp. nov., a new antibiotic-producing actinobacterium isolated from marine sediment.</title>
        <authorList>
            <person name="Uemura M."/>
            <person name="Hamada M."/>
            <person name="Hirano S."/>
            <person name="Kobayashi K."/>
            <person name="Ohshiro T."/>
            <person name="Kobayashi T."/>
            <person name="Terahara T."/>
        </authorList>
    </citation>
    <scope>NUCLEOTIDE SEQUENCE</scope>
    <source>
        <strain evidence="8">KM77-8</strain>
    </source>
</reference>
<sequence length="401" mass="42906">MLMKLRIPGRKDRRSTTDEPRPPGATWEPPPGHGTGTAAEGEPGPGDEVERAAPDSPVKLPRAAWGAAFKGSVREFKDDELTDRAAALTYYGVLALFPALLALVSILGLTGRSTTDKVLENLRELTAPGAARDIITRAVEQLQGRAGVGSLVAVLGLVLAIWSASGYVGAFMRAANAVYDMPEGRPMWKVLPVRLGVTVALMIMAVISALIVVFTGGLARQAGDLLGVGDTALTVWSIAKWPVLVLLVVVMIALLYWAAPNAKVKGFRWVSPGSFLALLIWLVASAGFALYVANFGSYNKTYGTMAGVIVFLVWLWITNLAILLGLEFDAEIARQRAIAGVIRPGRSRTRGRVTPRRGTSRTGGEWTGPDGVGAGLSPSDRRRAWRPVPSSARRRPCPVPR</sequence>
<feature type="region of interest" description="Disordered" evidence="6">
    <location>
        <begin position="1"/>
        <end position="57"/>
    </location>
</feature>
<dbReference type="AlphaFoldDB" id="A0AAT9HK99"/>
<feature type="transmembrane region" description="Helical" evidence="7">
    <location>
        <begin position="193"/>
        <end position="218"/>
    </location>
</feature>
<dbReference type="GO" id="GO:0005886">
    <property type="term" value="C:plasma membrane"/>
    <property type="evidence" value="ECO:0007669"/>
    <property type="project" value="UniProtKB-SubCell"/>
</dbReference>
<feature type="transmembrane region" description="Helical" evidence="7">
    <location>
        <begin position="151"/>
        <end position="172"/>
    </location>
</feature>
<accession>A0AAT9HK99</accession>
<reference evidence="8" key="1">
    <citation type="submission" date="2024-06" db="EMBL/GenBank/DDBJ databases">
        <authorList>
            <consortium name="consrtm"/>
            <person name="Uemura M."/>
            <person name="Terahara T."/>
        </authorList>
    </citation>
    <scope>NUCLEOTIDE SEQUENCE</scope>
    <source>
        <strain evidence="8">KM77-8</strain>
    </source>
</reference>
<dbReference type="NCBIfam" id="TIGR00765">
    <property type="entry name" value="yihY_not_rbn"/>
    <property type="match status" value="1"/>
</dbReference>
<keyword evidence="3 7" id="KW-0812">Transmembrane</keyword>
<feature type="transmembrane region" description="Helical" evidence="7">
    <location>
        <begin position="88"/>
        <end position="109"/>
    </location>
</feature>
<dbReference type="Pfam" id="PF03631">
    <property type="entry name" value="Virul_fac_BrkB"/>
    <property type="match status" value="1"/>
</dbReference>
<keyword evidence="5 7" id="KW-0472">Membrane</keyword>
<evidence type="ECO:0000256" key="6">
    <source>
        <dbReference type="SAM" id="MobiDB-lite"/>
    </source>
</evidence>
<dbReference type="PANTHER" id="PTHR30213">
    <property type="entry name" value="INNER MEMBRANE PROTEIN YHJD"/>
    <property type="match status" value="1"/>
</dbReference>
<feature type="transmembrane region" description="Helical" evidence="7">
    <location>
        <begin position="238"/>
        <end position="257"/>
    </location>
</feature>
<proteinExistence type="predicted"/>
<keyword evidence="2" id="KW-1003">Cell membrane</keyword>
<evidence type="ECO:0000256" key="1">
    <source>
        <dbReference type="ARBA" id="ARBA00004651"/>
    </source>
</evidence>
<dbReference type="InterPro" id="IPR017039">
    <property type="entry name" value="Virul_fac_BrkB"/>
</dbReference>
<gene>
    <name evidence="8" type="ORF">SHKM778_41390</name>
</gene>
<name>A0AAT9HK99_9ACTN</name>
<evidence type="ECO:0000256" key="3">
    <source>
        <dbReference type="ARBA" id="ARBA00022692"/>
    </source>
</evidence>
<organism evidence="8">
    <name type="scientific">Streptomyces haneummycinicus</name>
    <dbReference type="NCBI Taxonomy" id="3074435"/>
    <lineage>
        <taxon>Bacteria</taxon>
        <taxon>Bacillati</taxon>
        <taxon>Actinomycetota</taxon>
        <taxon>Actinomycetes</taxon>
        <taxon>Kitasatosporales</taxon>
        <taxon>Streptomycetaceae</taxon>
        <taxon>Streptomyces</taxon>
    </lineage>
</organism>
<evidence type="ECO:0000256" key="7">
    <source>
        <dbReference type="SAM" id="Phobius"/>
    </source>
</evidence>
<feature type="transmembrane region" description="Helical" evidence="7">
    <location>
        <begin position="305"/>
        <end position="326"/>
    </location>
</feature>
<dbReference type="EMBL" id="AP035768">
    <property type="protein sequence ID" value="BFO17751.1"/>
    <property type="molecule type" value="Genomic_DNA"/>
</dbReference>
<evidence type="ECO:0000256" key="2">
    <source>
        <dbReference type="ARBA" id="ARBA00022475"/>
    </source>
</evidence>